<sequence>MATTILVASVREDGRCSIVQLGDGLVLYRAGGDFGVLTGDRAGFANETAALGVTRSFGAWQHTSFVLSQPRDGVMLMTDGLADDLVPERLDGFFDRLIGVAAKRSRRNGKRWLARQLRAWPTPLHADDKTVGLIFRADR</sequence>
<keyword evidence="3" id="KW-1185">Reference proteome</keyword>
<proteinExistence type="predicted"/>
<accession>T0AN74</accession>
<feature type="domain" description="PPM-type phosphatase" evidence="1">
    <location>
        <begin position="1"/>
        <end position="118"/>
    </location>
</feature>
<organism evidence="2 3">
    <name type="scientific">Thauera terpenica 58Eu</name>
    <dbReference type="NCBI Taxonomy" id="1348657"/>
    <lineage>
        <taxon>Bacteria</taxon>
        <taxon>Pseudomonadati</taxon>
        <taxon>Pseudomonadota</taxon>
        <taxon>Betaproteobacteria</taxon>
        <taxon>Rhodocyclales</taxon>
        <taxon>Zoogloeaceae</taxon>
        <taxon>Thauera</taxon>
    </lineage>
</organism>
<dbReference type="STRING" id="1348657.M622_18925"/>
<dbReference type="InterPro" id="IPR036457">
    <property type="entry name" value="PPM-type-like_dom_sf"/>
</dbReference>
<protein>
    <recommendedName>
        <fullName evidence="1">PPM-type phosphatase domain-containing protein</fullName>
    </recommendedName>
</protein>
<dbReference type="EMBL" id="ATJV01000088">
    <property type="protein sequence ID" value="EPZ14324.1"/>
    <property type="molecule type" value="Genomic_DNA"/>
</dbReference>
<dbReference type="InterPro" id="IPR001932">
    <property type="entry name" value="PPM-type_phosphatase-like_dom"/>
</dbReference>
<evidence type="ECO:0000313" key="2">
    <source>
        <dbReference type="EMBL" id="EPZ14324.1"/>
    </source>
</evidence>
<dbReference type="eggNOG" id="COG0631">
    <property type="taxonomic scope" value="Bacteria"/>
</dbReference>
<dbReference type="Gene3D" id="3.60.40.10">
    <property type="entry name" value="PPM-type phosphatase domain"/>
    <property type="match status" value="1"/>
</dbReference>
<dbReference type="Proteomes" id="UP000015455">
    <property type="component" value="Unassembled WGS sequence"/>
</dbReference>
<dbReference type="Pfam" id="PF13672">
    <property type="entry name" value="PP2C_2"/>
    <property type="match status" value="1"/>
</dbReference>
<evidence type="ECO:0000259" key="1">
    <source>
        <dbReference type="Pfam" id="PF13672"/>
    </source>
</evidence>
<dbReference type="AlphaFoldDB" id="T0AN74"/>
<evidence type="ECO:0000313" key="3">
    <source>
        <dbReference type="Proteomes" id="UP000015455"/>
    </source>
</evidence>
<gene>
    <name evidence="2" type="ORF">M622_18925</name>
</gene>
<reference evidence="2 3" key="1">
    <citation type="submission" date="2013-06" db="EMBL/GenBank/DDBJ databases">
        <title>Draft genome sequence of Thauera terpenica.</title>
        <authorList>
            <person name="Liu B."/>
            <person name="Frostegard A.H."/>
            <person name="Shapleigh J.P."/>
        </authorList>
    </citation>
    <scope>NUCLEOTIDE SEQUENCE [LARGE SCALE GENOMIC DNA]</scope>
    <source>
        <strain evidence="2 3">58Eu</strain>
    </source>
</reference>
<name>T0AN74_9RHOO</name>
<comment type="caution">
    <text evidence="2">The sequence shown here is derived from an EMBL/GenBank/DDBJ whole genome shotgun (WGS) entry which is preliminary data.</text>
</comment>
<dbReference type="SUPFAM" id="SSF81606">
    <property type="entry name" value="PP2C-like"/>
    <property type="match status" value="1"/>
</dbReference>